<dbReference type="EMBL" id="CAXKWB010000021">
    <property type="protein sequence ID" value="CAL4058675.1"/>
    <property type="molecule type" value="Genomic_DNA"/>
</dbReference>
<keyword evidence="1 2" id="KW-0727">SH2 domain</keyword>
<dbReference type="Pfam" id="PF16454">
    <property type="entry name" value="PI3K_P85_iSH2"/>
    <property type="match status" value="1"/>
</dbReference>
<reference evidence="4 5" key="1">
    <citation type="submission" date="2024-05" db="EMBL/GenBank/DDBJ databases">
        <authorList>
            <person name="Wallberg A."/>
        </authorList>
    </citation>
    <scope>NUCLEOTIDE SEQUENCE [LARGE SCALE GENOMIC DNA]</scope>
</reference>
<feature type="domain" description="SH2" evidence="3">
    <location>
        <begin position="307"/>
        <end position="400"/>
    </location>
</feature>
<dbReference type="PROSITE" id="PS50001">
    <property type="entry name" value="SH2"/>
    <property type="match status" value="2"/>
</dbReference>
<dbReference type="Gene3D" id="3.30.505.10">
    <property type="entry name" value="SH2 domain"/>
    <property type="match status" value="2"/>
</dbReference>
<dbReference type="Pfam" id="PF00017">
    <property type="entry name" value="SH2"/>
    <property type="match status" value="2"/>
</dbReference>
<evidence type="ECO:0000256" key="1">
    <source>
        <dbReference type="ARBA" id="ARBA00022999"/>
    </source>
</evidence>
<evidence type="ECO:0000259" key="3">
    <source>
        <dbReference type="PROSITE" id="PS50001"/>
    </source>
</evidence>
<evidence type="ECO:0000313" key="5">
    <source>
        <dbReference type="Proteomes" id="UP001497623"/>
    </source>
</evidence>
<protein>
    <recommendedName>
        <fullName evidence="3">SH2 domain-containing protein</fullName>
    </recommendedName>
</protein>
<evidence type="ECO:0000313" key="4">
    <source>
        <dbReference type="EMBL" id="CAL4058675.1"/>
    </source>
</evidence>
<dbReference type="PRINTS" id="PR00401">
    <property type="entry name" value="SH2DOMAIN"/>
</dbReference>
<dbReference type="InterPro" id="IPR000980">
    <property type="entry name" value="SH2"/>
</dbReference>
<dbReference type="GO" id="GO:0046854">
    <property type="term" value="P:phosphatidylinositol phosphate biosynthetic process"/>
    <property type="evidence" value="ECO:0007669"/>
    <property type="project" value="TreeGrafter"/>
</dbReference>
<dbReference type="Gene3D" id="1.10.287.1490">
    <property type="match status" value="1"/>
</dbReference>
<dbReference type="InterPro" id="IPR036860">
    <property type="entry name" value="SH2_dom_sf"/>
</dbReference>
<dbReference type="PANTHER" id="PTHR10155">
    <property type="entry name" value="PHOSPHATIDYLINOSITOL 3-KINASE REGULATORY SUBUNIT"/>
    <property type="match status" value="1"/>
</dbReference>
<dbReference type="Proteomes" id="UP001497623">
    <property type="component" value="Unassembled WGS sequence"/>
</dbReference>
<dbReference type="PRINTS" id="PR00678">
    <property type="entry name" value="PI3KINASEP85"/>
</dbReference>
<accession>A0AAV2PI16</accession>
<name>A0AAV2PI16_MEGNR</name>
<feature type="domain" description="SH2" evidence="3">
    <location>
        <begin position="31"/>
        <end position="125"/>
    </location>
</feature>
<dbReference type="InterPro" id="IPR032498">
    <property type="entry name" value="PI3K_P85_iSH2"/>
</dbReference>
<gene>
    <name evidence="4" type="ORF">MNOR_LOCUS119</name>
</gene>
<dbReference type="GO" id="GO:0046935">
    <property type="term" value="F:1-phosphatidylinositol-3-kinase regulator activity"/>
    <property type="evidence" value="ECO:0007669"/>
    <property type="project" value="TreeGrafter"/>
</dbReference>
<organism evidence="4 5">
    <name type="scientific">Meganyctiphanes norvegica</name>
    <name type="common">Northern krill</name>
    <name type="synonym">Thysanopoda norvegica</name>
    <dbReference type="NCBI Taxonomy" id="48144"/>
    <lineage>
        <taxon>Eukaryota</taxon>
        <taxon>Metazoa</taxon>
        <taxon>Ecdysozoa</taxon>
        <taxon>Arthropoda</taxon>
        <taxon>Crustacea</taxon>
        <taxon>Multicrustacea</taxon>
        <taxon>Malacostraca</taxon>
        <taxon>Eumalacostraca</taxon>
        <taxon>Eucarida</taxon>
        <taxon>Euphausiacea</taxon>
        <taxon>Euphausiidae</taxon>
        <taxon>Meganyctiphanes</taxon>
    </lineage>
</organism>
<dbReference type="SMART" id="SM00252">
    <property type="entry name" value="SH2"/>
    <property type="match status" value="2"/>
</dbReference>
<dbReference type="SUPFAM" id="SSF55550">
    <property type="entry name" value="SH2 domain"/>
    <property type="match status" value="2"/>
</dbReference>
<dbReference type="GO" id="GO:0005942">
    <property type="term" value="C:phosphatidylinositol 3-kinase complex"/>
    <property type="evidence" value="ECO:0007669"/>
    <property type="project" value="TreeGrafter"/>
</dbReference>
<dbReference type="PANTHER" id="PTHR10155:SF10">
    <property type="entry name" value="PI3K21B, ISOFORM B"/>
    <property type="match status" value="1"/>
</dbReference>
<dbReference type="AlphaFoldDB" id="A0AAV2PI16"/>
<comment type="caution">
    <text evidence="4">The sequence shown here is derived from an EMBL/GenBank/DDBJ whole genome shotgun (WGS) entry which is preliminary data.</text>
</comment>
<proteinExistence type="predicted"/>
<evidence type="ECO:0000256" key="2">
    <source>
        <dbReference type="PROSITE-ProRule" id="PRU00191"/>
    </source>
</evidence>
<keyword evidence="5" id="KW-1185">Reference proteome</keyword>
<dbReference type="GO" id="GO:0008286">
    <property type="term" value="P:insulin receptor signaling pathway"/>
    <property type="evidence" value="ECO:0007669"/>
    <property type="project" value="TreeGrafter"/>
</dbReference>
<sequence>MMSPYSGLGTTCVPVYKIQPDAPQDLQQADWYWGTISRYDVNNLMRDVKEGTFLVRDSSTGNNEYTLVVRKGGSQKLIKIFNCNGKYGFLEPFCYNSVVDLVNLCQQQNLSHFNPALDLILLYPIKRSHYGDDPNQAPINVEEMLYHLQEIEKQYTMKNTLYNIEDEKHATLEDQMVTYQQFIDCYKFTITWYSEQMELKEKFSLEAQPHEINELQKNKKLMDAKLEQVKKDQGDYRKAYSRCLNEYRRVDRELTQLKVTLMGLSKESGQIINLLQRQGITQDAIDRWRDSNQRMSKVLDYDNEALWLQESFSRPDAERVLTGSKDGTFIIRGANGGGYALSIMCKTVCHCRIERGMTGGFGFTEPFLIYPTLRDLVWHYSKNSLVMHNDMLETSLIYPAFYK</sequence>
<dbReference type="FunFam" id="3.30.505.10:FF:000100">
    <property type="entry name" value="phosphatidylinositol 3-kinase regulatory subunit gamma"/>
    <property type="match status" value="1"/>
</dbReference>